<accession>A0A4Y2QD58</accession>
<gene>
    <name evidence="2" type="ORF">AVEN_226507_1</name>
    <name evidence="1" type="ORF">AVEN_61382_1</name>
</gene>
<dbReference type="EMBL" id="BGPR01013573">
    <property type="protein sequence ID" value="GBN61237.1"/>
    <property type="molecule type" value="Genomic_DNA"/>
</dbReference>
<dbReference type="Proteomes" id="UP000499080">
    <property type="component" value="Unassembled WGS sequence"/>
</dbReference>
<comment type="caution">
    <text evidence="2">The sequence shown here is derived from an EMBL/GenBank/DDBJ whole genome shotgun (WGS) entry which is preliminary data.</text>
</comment>
<protein>
    <submittedName>
        <fullName evidence="2">Uncharacterized protein</fullName>
    </submittedName>
</protein>
<dbReference type="EMBL" id="BGPR01013584">
    <property type="protein sequence ID" value="GBN61301.1"/>
    <property type="molecule type" value="Genomic_DNA"/>
</dbReference>
<dbReference type="OrthoDB" id="8062152at2759"/>
<proteinExistence type="predicted"/>
<name>A0A4Y2QD58_ARAVE</name>
<evidence type="ECO:0000313" key="3">
    <source>
        <dbReference type="Proteomes" id="UP000499080"/>
    </source>
</evidence>
<dbReference type="AlphaFoldDB" id="A0A4Y2QD58"/>
<sequence length="110" mass="12929">MFLSFFLFFREKLINNASDIIQFAEKQHEEFQSRDDYKEFLELAINILGGVPKRGILFRAPGRLLRAQWIGKVMYLLKICLFRDQFKLSEQEECGIHVNLSLVVKCNVKS</sequence>
<keyword evidence="3" id="KW-1185">Reference proteome</keyword>
<organism evidence="2 3">
    <name type="scientific">Araneus ventricosus</name>
    <name type="common">Orbweaver spider</name>
    <name type="synonym">Epeira ventricosa</name>
    <dbReference type="NCBI Taxonomy" id="182803"/>
    <lineage>
        <taxon>Eukaryota</taxon>
        <taxon>Metazoa</taxon>
        <taxon>Ecdysozoa</taxon>
        <taxon>Arthropoda</taxon>
        <taxon>Chelicerata</taxon>
        <taxon>Arachnida</taxon>
        <taxon>Araneae</taxon>
        <taxon>Araneomorphae</taxon>
        <taxon>Entelegynae</taxon>
        <taxon>Araneoidea</taxon>
        <taxon>Araneidae</taxon>
        <taxon>Araneus</taxon>
    </lineage>
</organism>
<evidence type="ECO:0000313" key="2">
    <source>
        <dbReference type="EMBL" id="GBN61301.1"/>
    </source>
</evidence>
<evidence type="ECO:0000313" key="1">
    <source>
        <dbReference type="EMBL" id="GBN61237.1"/>
    </source>
</evidence>
<reference evidence="2 3" key="1">
    <citation type="journal article" date="2019" name="Sci. Rep.">
        <title>Orb-weaving spider Araneus ventricosus genome elucidates the spidroin gene catalogue.</title>
        <authorList>
            <person name="Kono N."/>
            <person name="Nakamura H."/>
            <person name="Ohtoshi R."/>
            <person name="Moran D.A.P."/>
            <person name="Shinohara A."/>
            <person name="Yoshida Y."/>
            <person name="Fujiwara M."/>
            <person name="Mori M."/>
            <person name="Tomita M."/>
            <person name="Arakawa K."/>
        </authorList>
    </citation>
    <scope>NUCLEOTIDE SEQUENCE [LARGE SCALE GENOMIC DNA]</scope>
</reference>